<proteinExistence type="predicted"/>
<comment type="caution">
    <text evidence="2">The sequence shown here is derived from an EMBL/GenBank/DDBJ whole genome shotgun (WGS) entry which is preliminary data.</text>
</comment>
<sequence>MQFMCSLIVVALAQFAAVCQTGPVPGLSVFARSRYCANAPTVKAGTFLDGRDLLSERTNHDPQRAPEVVTVCVPHTQVYLIMTLGIHISGNIVQSLLENAALYVLNLIVRGGDGPLHNGMFNFPGMNDVTLQVWNANNHQTTYGVLGGAIGALHDWMSNNAYGSVSFGIYDGVNQVGNGVVNGAG</sequence>
<dbReference type="AlphaFoldDB" id="A0A5M8PEH6"/>
<dbReference type="OrthoDB" id="5294920at2759"/>
<keyword evidence="1" id="KW-0732">Signal</keyword>
<protein>
    <submittedName>
        <fullName evidence="2">Uncharacterized protein</fullName>
    </submittedName>
</protein>
<accession>A0A5M8PEH6</accession>
<evidence type="ECO:0000313" key="3">
    <source>
        <dbReference type="Proteomes" id="UP000324767"/>
    </source>
</evidence>
<evidence type="ECO:0000313" key="2">
    <source>
        <dbReference type="EMBL" id="KAA6407328.1"/>
    </source>
</evidence>
<feature type="chain" id="PRO_5024280586" evidence="1">
    <location>
        <begin position="22"/>
        <end position="185"/>
    </location>
</feature>
<dbReference type="EMBL" id="VXIT01000018">
    <property type="protein sequence ID" value="KAA6407328.1"/>
    <property type="molecule type" value="Genomic_DNA"/>
</dbReference>
<reference evidence="2 3" key="1">
    <citation type="submission" date="2019-09" db="EMBL/GenBank/DDBJ databases">
        <title>The hologenome of the rock-dwelling lichen Lasallia pustulata.</title>
        <authorList>
            <person name="Greshake Tzovaras B."/>
            <person name="Segers F."/>
            <person name="Bicker A."/>
            <person name="Dal Grande F."/>
            <person name="Otte J."/>
            <person name="Hankeln T."/>
            <person name="Schmitt I."/>
            <person name="Ebersberger I."/>
        </authorList>
    </citation>
    <scope>NUCLEOTIDE SEQUENCE [LARGE SCALE GENOMIC DNA]</scope>
    <source>
        <strain evidence="2">A1-1</strain>
    </source>
</reference>
<gene>
    <name evidence="2" type="ORF">FRX48_08876</name>
</gene>
<feature type="signal peptide" evidence="1">
    <location>
        <begin position="1"/>
        <end position="21"/>
    </location>
</feature>
<name>A0A5M8PEH6_9LECA</name>
<organism evidence="2 3">
    <name type="scientific">Lasallia pustulata</name>
    <dbReference type="NCBI Taxonomy" id="136370"/>
    <lineage>
        <taxon>Eukaryota</taxon>
        <taxon>Fungi</taxon>
        <taxon>Dikarya</taxon>
        <taxon>Ascomycota</taxon>
        <taxon>Pezizomycotina</taxon>
        <taxon>Lecanoromycetes</taxon>
        <taxon>OSLEUM clade</taxon>
        <taxon>Umbilicariomycetidae</taxon>
        <taxon>Umbilicariales</taxon>
        <taxon>Umbilicariaceae</taxon>
        <taxon>Lasallia</taxon>
    </lineage>
</organism>
<evidence type="ECO:0000256" key="1">
    <source>
        <dbReference type="SAM" id="SignalP"/>
    </source>
</evidence>
<dbReference type="Proteomes" id="UP000324767">
    <property type="component" value="Unassembled WGS sequence"/>
</dbReference>